<dbReference type="SUPFAM" id="SSF53474">
    <property type="entry name" value="alpha/beta-Hydrolases"/>
    <property type="match status" value="1"/>
</dbReference>
<dbReference type="PANTHER" id="PTHR33840">
    <property type="match status" value="1"/>
</dbReference>
<feature type="region of interest" description="Disordered" evidence="1">
    <location>
        <begin position="1"/>
        <end position="38"/>
    </location>
</feature>
<dbReference type="Proteomes" id="UP000298061">
    <property type="component" value="Unassembled WGS sequence"/>
</dbReference>
<dbReference type="STRING" id="135208.A0A4Z0A8P3"/>
<evidence type="ECO:0000313" key="4">
    <source>
        <dbReference type="Proteomes" id="UP000298061"/>
    </source>
</evidence>
<protein>
    <recommendedName>
        <fullName evidence="2">T6SS Phospholipase effector Tle1-like catalytic domain-containing protein</fullName>
    </recommendedName>
</protein>
<sequence>MSLPPSPLSAVSIPLPTNHSKRYSSASSRAGDRSLTDPDPMCLRIKKRIIDMAGWHRCQGTLEVHERAQARKGNQSRRREIVSAHVFVPSSFSEAHNAGATSIPPRPQVVFYQSGVGSEPNAYYALLDGATGASLGDKVQEAYAFIAHNYEPGDEIYLFGFSRGAYTARMVATMIGKIGVLDRTEMDNFADIFVDLQKRGKTKDKDEIAALDERLSRWTHHNSPGKIRADFDDDTFSVKCIGVFDTVGSLGLPEELSIKPNVRSLFGFPDSALGEHIERAYQALALNETRADFNCNKFHMTKKGMQKKQILRQTWFAGSHSDIGGGFEEHDLSDLTLIWMAAQVGDILSLDLKYLVSLLKPNAPWGQQEPHDSISGVFKLADTIQRKLPVGINPVTHETVHSSVLQQDTILPQLKKTLDEHPDLLAPLLPLEEELKVNWHFSPDTAKAKVQNAHGNKTAKLKIETTRRPSLVKRTKERIRRMTRGEGGGPESQLPPSIRVLGDTPKSPRSPMSPQREKNWFIRISEERSFSAFVREITSCALHSSCLLSLV</sequence>
<dbReference type="EMBL" id="SFCI01000090">
    <property type="protein sequence ID" value="TFY82651.1"/>
    <property type="molecule type" value="Genomic_DNA"/>
</dbReference>
<feature type="region of interest" description="Disordered" evidence="1">
    <location>
        <begin position="482"/>
        <end position="516"/>
    </location>
</feature>
<evidence type="ECO:0000313" key="3">
    <source>
        <dbReference type="EMBL" id="TFY82651.1"/>
    </source>
</evidence>
<dbReference type="OrthoDB" id="3057168at2759"/>
<keyword evidence="4" id="KW-1185">Reference proteome</keyword>
<proteinExistence type="predicted"/>
<evidence type="ECO:0000259" key="2">
    <source>
        <dbReference type="Pfam" id="PF09994"/>
    </source>
</evidence>
<gene>
    <name evidence="3" type="ORF">EWM64_g1362</name>
</gene>
<feature type="domain" description="T6SS Phospholipase effector Tle1-like catalytic" evidence="2">
    <location>
        <begin position="106"/>
        <end position="343"/>
    </location>
</feature>
<dbReference type="Pfam" id="PF09994">
    <property type="entry name" value="T6SS_Tle1-like_cat"/>
    <property type="match status" value="1"/>
</dbReference>
<reference evidence="3 4" key="1">
    <citation type="submission" date="2019-02" db="EMBL/GenBank/DDBJ databases">
        <title>Genome sequencing of the rare red list fungi Hericium alpestre (H. flagellum).</title>
        <authorList>
            <person name="Buettner E."/>
            <person name="Kellner H."/>
        </authorList>
    </citation>
    <scope>NUCLEOTIDE SEQUENCE [LARGE SCALE GENOMIC DNA]</scope>
    <source>
        <strain evidence="3 4">DSM 108284</strain>
    </source>
</reference>
<dbReference type="InterPro" id="IPR018712">
    <property type="entry name" value="Tle1-like_cat"/>
</dbReference>
<accession>A0A4Z0A8P3</accession>
<dbReference type="PANTHER" id="PTHR33840:SF1">
    <property type="entry name" value="TLE1 PHOSPHOLIPASE DOMAIN-CONTAINING PROTEIN"/>
    <property type="match status" value="1"/>
</dbReference>
<evidence type="ECO:0000256" key="1">
    <source>
        <dbReference type="SAM" id="MobiDB-lite"/>
    </source>
</evidence>
<feature type="compositionally biased region" description="Polar residues" evidence="1">
    <location>
        <begin position="15"/>
        <end position="28"/>
    </location>
</feature>
<organism evidence="3 4">
    <name type="scientific">Hericium alpestre</name>
    <dbReference type="NCBI Taxonomy" id="135208"/>
    <lineage>
        <taxon>Eukaryota</taxon>
        <taxon>Fungi</taxon>
        <taxon>Dikarya</taxon>
        <taxon>Basidiomycota</taxon>
        <taxon>Agaricomycotina</taxon>
        <taxon>Agaricomycetes</taxon>
        <taxon>Russulales</taxon>
        <taxon>Hericiaceae</taxon>
        <taxon>Hericium</taxon>
    </lineage>
</organism>
<dbReference type="AlphaFoldDB" id="A0A4Z0A8P3"/>
<comment type="caution">
    <text evidence="3">The sequence shown here is derived from an EMBL/GenBank/DDBJ whole genome shotgun (WGS) entry which is preliminary data.</text>
</comment>
<dbReference type="InterPro" id="IPR029058">
    <property type="entry name" value="AB_hydrolase_fold"/>
</dbReference>
<name>A0A4Z0A8P3_9AGAM</name>